<dbReference type="Proteomes" id="UP001159659">
    <property type="component" value="Unassembled WGS sequence"/>
</dbReference>
<comment type="caution">
    <text evidence="2">The sequence shown here is derived from an EMBL/GenBank/DDBJ whole genome shotgun (WGS) entry which is preliminary data.</text>
</comment>
<dbReference type="AlphaFoldDB" id="A0AAV0U995"/>
<reference evidence="2" key="1">
    <citation type="submission" date="2022-12" db="EMBL/GenBank/DDBJ databases">
        <authorList>
            <person name="Webb A."/>
        </authorList>
    </citation>
    <scope>NUCLEOTIDE SEQUENCE</scope>
    <source>
        <strain evidence="2">Pf2</strain>
    </source>
</reference>
<proteinExistence type="predicted"/>
<feature type="region of interest" description="Disordered" evidence="1">
    <location>
        <begin position="1"/>
        <end position="57"/>
    </location>
</feature>
<evidence type="ECO:0000313" key="2">
    <source>
        <dbReference type="EMBL" id="CAI5732638.1"/>
    </source>
</evidence>
<feature type="region of interest" description="Disordered" evidence="1">
    <location>
        <begin position="107"/>
        <end position="132"/>
    </location>
</feature>
<organism evidence="2 3">
    <name type="scientific">Peronospora farinosa</name>
    <dbReference type="NCBI Taxonomy" id="134698"/>
    <lineage>
        <taxon>Eukaryota</taxon>
        <taxon>Sar</taxon>
        <taxon>Stramenopiles</taxon>
        <taxon>Oomycota</taxon>
        <taxon>Peronosporomycetes</taxon>
        <taxon>Peronosporales</taxon>
        <taxon>Peronosporaceae</taxon>
        <taxon>Peronospora</taxon>
    </lineage>
</organism>
<protein>
    <submittedName>
        <fullName evidence="2">Uncharacterized protein</fullName>
    </submittedName>
</protein>
<evidence type="ECO:0000313" key="3">
    <source>
        <dbReference type="Proteomes" id="UP001159659"/>
    </source>
</evidence>
<name>A0AAV0U995_9STRA</name>
<feature type="compositionally biased region" description="Low complexity" evidence="1">
    <location>
        <begin position="1"/>
        <end position="56"/>
    </location>
</feature>
<evidence type="ECO:0000256" key="1">
    <source>
        <dbReference type="SAM" id="MobiDB-lite"/>
    </source>
</evidence>
<feature type="compositionally biased region" description="Polar residues" evidence="1">
    <location>
        <begin position="112"/>
        <end position="132"/>
    </location>
</feature>
<accession>A0AAV0U995</accession>
<dbReference type="EMBL" id="CANTFK010000898">
    <property type="protein sequence ID" value="CAI5732638.1"/>
    <property type="molecule type" value="Genomic_DNA"/>
</dbReference>
<gene>
    <name evidence="2" type="ORF">PFR002_LOCUS6947</name>
</gene>
<sequence length="153" mass="15534">MEQYNTPTGSVDVPTTTTSPSPVSAARPTTITSPPPVSVAVPTTTTSTPTATTATSTDDKDCDFLDVAGGENSEVVGNAGLVEEDCGSFDIAGGEKDRGSIDVVGSDVDESCGSSDPTGTTADESTTISEPSLNFVNVDKSYISGKVQGPYQD</sequence>